<keyword evidence="2" id="KW-0238">DNA-binding</keyword>
<sequence length="337" mass="36631">MPRVSPVTQVFSSERLPTDLRFEAFRARINSMFDMTPVDAADVADFAGEIRSVNLGTLLVSSMRTKEFVFARPRERLLRDFIDHVMIRVDLDVAPEEGGRAFRLVVIDLGRVSEDGITPSHNVSVVVPRRVLGLTDAQLQRLHGRFLATPMAMILADHLVSVMRHAGAVGAGEAEAIGALTPALLASCLEPSLEAAERARADLDLAVVARARAHIENHLRSPALDPETVARTAGVSRATLYRLFEPVGGVARAIREARLKQAMRDILHQGAAARLGDVGHALCFSSEAQFSRAFKAHYGFTPREARQAVVEGRNAPALAAGSPHPDRMVFTGWLSAL</sequence>
<proteinExistence type="predicted"/>
<evidence type="ECO:0000256" key="3">
    <source>
        <dbReference type="ARBA" id="ARBA00023163"/>
    </source>
</evidence>
<keyword evidence="1" id="KW-0805">Transcription regulation</keyword>
<organism evidence="5 6">
    <name type="scientific">Aquibium oceanicum</name>
    <dbReference type="NCBI Taxonomy" id="1670800"/>
    <lineage>
        <taxon>Bacteria</taxon>
        <taxon>Pseudomonadati</taxon>
        <taxon>Pseudomonadota</taxon>
        <taxon>Alphaproteobacteria</taxon>
        <taxon>Hyphomicrobiales</taxon>
        <taxon>Phyllobacteriaceae</taxon>
        <taxon>Aquibium</taxon>
    </lineage>
</organism>
<dbReference type="SMART" id="SM00342">
    <property type="entry name" value="HTH_ARAC"/>
    <property type="match status" value="1"/>
</dbReference>
<evidence type="ECO:0000259" key="4">
    <source>
        <dbReference type="PROSITE" id="PS01124"/>
    </source>
</evidence>
<accession>A0A1L3STJ1</accession>
<dbReference type="PROSITE" id="PS01124">
    <property type="entry name" value="HTH_ARAC_FAMILY_2"/>
    <property type="match status" value="1"/>
</dbReference>
<dbReference type="InterPro" id="IPR050204">
    <property type="entry name" value="AraC_XylS_family_regulators"/>
</dbReference>
<dbReference type="Pfam" id="PF12833">
    <property type="entry name" value="HTH_18"/>
    <property type="match status" value="1"/>
</dbReference>
<evidence type="ECO:0000256" key="2">
    <source>
        <dbReference type="ARBA" id="ARBA00023125"/>
    </source>
</evidence>
<dbReference type="GO" id="GO:0003700">
    <property type="term" value="F:DNA-binding transcription factor activity"/>
    <property type="evidence" value="ECO:0007669"/>
    <property type="project" value="InterPro"/>
</dbReference>
<evidence type="ECO:0000313" key="5">
    <source>
        <dbReference type="EMBL" id="APH72690.1"/>
    </source>
</evidence>
<dbReference type="SUPFAM" id="SSF46689">
    <property type="entry name" value="Homeodomain-like"/>
    <property type="match status" value="1"/>
</dbReference>
<name>A0A1L3STJ1_9HYPH</name>
<dbReference type="Gene3D" id="1.10.10.60">
    <property type="entry name" value="Homeodomain-like"/>
    <property type="match status" value="1"/>
</dbReference>
<dbReference type="Proteomes" id="UP000182840">
    <property type="component" value="Chromosome"/>
</dbReference>
<dbReference type="PANTHER" id="PTHR46796">
    <property type="entry name" value="HTH-TYPE TRANSCRIPTIONAL ACTIVATOR RHAS-RELATED"/>
    <property type="match status" value="1"/>
</dbReference>
<dbReference type="EMBL" id="CP018171">
    <property type="protein sequence ID" value="APH72690.1"/>
    <property type="molecule type" value="Genomic_DNA"/>
</dbReference>
<keyword evidence="3" id="KW-0804">Transcription</keyword>
<dbReference type="InterPro" id="IPR018060">
    <property type="entry name" value="HTH_AraC"/>
</dbReference>
<protein>
    <recommendedName>
        <fullName evidence="4">HTH araC/xylS-type domain-containing protein</fullName>
    </recommendedName>
</protein>
<dbReference type="GO" id="GO:0043565">
    <property type="term" value="F:sequence-specific DNA binding"/>
    <property type="evidence" value="ECO:0007669"/>
    <property type="project" value="InterPro"/>
</dbReference>
<evidence type="ECO:0000313" key="6">
    <source>
        <dbReference type="Proteomes" id="UP000182840"/>
    </source>
</evidence>
<dbReference type="PANTHER" id="PTHR46796:SF6">
    <property type="entry name" value="ARAC SUBFAMILY"/>
    <property type="match status" value="1"/>
</dbReference>
<dbReference type="STRING" id="1670800.BSQ44_15985"/>
<dbReference type="AlphaFoldDB" id="A0A1L3STJ1"/>
<keyword evidence="6" id="KW-1185">Reference proteome</keyword>
<reference evidence="6" key="1">
    <citation type="submission" date="2016-11" db="EMBL/GenBank/DDBJ databases">
        <title>Mesorhizobium oceanicum sp. nov., isolated from deep seawater in South China Sea.</title>
        <authorList>
            <person name="Fu G.-Y."/>
        </authorList>
    </citation>
    <scope>NUCLEOTIDE SEQUENCE [LARGE SCALE GENOMIC DNA]</scope>
    <source>
        <strain evidence="6">B7</strain>
    </source>
</reference>
<feature type="domain" description="HTH araC/xylS-type" evidence="4">
    <location>
        <begin position="209"/>
        <end position="308"/>
    </location>
</feature>
<gene>
    <name evidence="5" type="ORF">BSQ44_15985</name>
</gene>
<dbReference type="InterPro" id="IPR009057">
    <property type="entry name" value="Homeodomain-like_sf"/>
</dbReference>
<dbReference type="KEGG" id="meso:BSQ44_15985"/>
<evidence type="ECO:0000256" key="1">
    <source>
        <dbReference type="ARBA" id="ARBA00023015"/>
    </source>
</evidence>